<dbReference type="InterPro" id="IPR006439">
    <property type="entry name" value="HAD-SF_hydro_IA"/>
</dbReference>
<dbReference type="InterPro" id="IPR023214">
    <property type="entry name" value="HAD_sf"/>
</dbReference>
<keyword evidence="2" id="KW-1185">Reference proteome</keyword>
<dbReference type="Gene3D" id="3.40.50.1000">
    <property type="entry name" value="HAD superfamily/HAD-like"/>
    <property type="match status" value="1"/>
</dbReference>
<evidence type="ECO:0000313" key="1">
    <source>
        <dbReference type="EMBL" id="GEO09996.1"/>
    </source>
</evidence>
<dbReference type="CDD" id="cd07505">
    <property type="entry name" value="HAD_BPGM-like"/>
    <property type="match status" value="1"/>
</dbReference>
<dbReference type="PANTHER" id="PTHR43481">
    <property type="entry name" value="FRUCTOSE-1-PHOSPHATE PHOSPHATASE"/>
    <property type="match status" value="1"/>
</dbReference>
<dbReference type="SFLD" id="SFLDS00003">
    <property type="entry name" value="Haloacid_Dehalogenase"/>
    <property type="match status" value="1"/>
</dbReference>
<dbReference type="InterPro" id="IPR041492">
    <property type="entry name" value="HAD_2"/>
</dbReference>
<dbReference type="AlphaFoldDB" id="A0A512BDG3"/>
<dbReference type="OrthoDB" id="9797743at2"/>
<dbReference type="InterPro" id="IPR023198">
    <property type="entry name" value="PGP-like_dom2"/>
</dbReference>
<dbReference type="Proteomes" id="UP000321513">
    <property type="component" value="Unassembled WGS sequence"/>
</dbReference>
<dbReference type="InterPro" id="IPR051806">
    <property type="entry name" value="HAD-like_SPP"/>
</dbReference>
<dbReference type="RefSeq" id="WP_147204107.1">
    <property type="nucleotide sequence ID" value="NZ_BJYT01000008.1"/>
</dbReference>
<dbReference type="GO" id="GO:0050308">
    <property type="term" value="F:sugar-phosphatase activity"/>
    <property type="evidence" value="ECO:0007669"/>
    <property type="project" value="TreeGrafter"/>
</dbReference>
<dbReference type="SUPFAM" id="SSF56784">
    <property type="entry name" value="HAD-like"/>
    <property type="match status" value="1"/>
</dbReference>
<proteinExistence type="predicted"/>
<evidence type="ECO:0000313" key="2">
    <source>
        <dbReference type="Proteomes" id="UP000321513"/>
    </source>
</evidence>
<sequence length="204" mass="22507">MGHDNNGKYEKLMELTKGDYKAFLYDCDGTLADNMEDHKETYERVASDGGVEIDPGIVDELAGYPTTEVVAEINKRYKSDFNPKEFDASKSELFYNEFIPQTKPITHVVDHLKASAGKYKIAVVSGSSRKTIKKTLEVLGIDSLVDLMVCSEDYEKGKPNPEPFLMAAEKLGVEPEACIVFEDGDPGVQAAEAAGMKSIRIDKV</sequence>
<comment type="caution">
    <text evidence="1">The sequence shown here is derived from an EMBL/GenBank/DDBJ whole genome shotgun (WGS) entry which is preliminary data.</text>
</comment>
<gene>
    <name evidence="1" type="primary">yqaB</name>
    <name evidence="1" type="ORF">SAE01_24920</name>
</gene>
<dbReference type="InterPro" id="IPR036412">
    <property type="entry name" value="HAD-like_sf"/>
</dbReference>
<dbReference type="EMBL" id="BJYT01000008">
    <property type="protein sequence ID" value="GEO09996.1"/>
    <property type="molecule type" value="Genomic_DNA"/>
</dbReference>
<dbReference type="SFLD" id="SFLDG01129">
    <property type="entry name" value="C1.5:_HAD__Beta-PGM__Phosphata"/>
    <property type="match status" value="1"/>
</dbReference>
<accession>A0A512BDG3</accession>
<dbReference type="Gene3D" id="1.10.150.240">
    <property type="entry name" value="Putative phosphatase, domain 2"/>
    <property type="match status" value="1"/>
</dbReference>
<protein>
    <submittedName>
        <fullName evidence="1">Fructose-1-phosphate/6-phosphogluconate phosphatase</fullName>
    </submittedName>
</protein>
<name>A0A512BDG3_9BACT</name>
<dbReference type="PANTHER" id="PTHR43481:SF4">
    <property type="entry name" value="GLYCEROL-1-PHOSPHATE PHOSPHOHYDROLASE 1-RELATED"/>
    <property type="match status" value="1"/>
</dbReference>
<reference evidence="1 2" key="1">
    <citation type="submission" date="2019-07" db="EMBL/GenBank/DDBJ databases">
        <title>Whole genome shotgun sequence of Segetibacter aerophilus NBRC 106135.</title>
        <authorList>
            <person name="Hosoyama A."/>
            <person name="Uohara A."/>
            <person name="Ohji S."/>
            <person name="Ichikawa N."/>
        </authorList>
    </citation>
    <scope>NUCLEOTIDE SEQUENCE [LARGE SCALE GENOMIC DNA]</scope>
    <source>
        <strain evidence="1 2">NBRC 106135</strain>
    </source>
</reference>
<organism evidence="1 2">
    <name type="scientific">Segetibacter aerophilus</name>
    <dbReference type="NCBI Taxonomy" id="670293"/>
    <lineage>
        <taxon>Bacteria</taxon>
        <taxon>Pseudomonadati</taxon>
        <taxon>Bacteroidota</taxon>
        <taxon>Chitinophagia</taxon>
        <taxon>Chitinophagales</taxon>
        <taxon>Chitinophagaceae</taxon>
        <taxon>Segetibacter</taxon>
    </lineage>
</organism>
<dbReference type="NCBIfam" id="TIGR01549">
    <property type="entry name" value="HAD-SF-IA-v1"/>
    <property type="match status" value="1"/>
</dbReference>
<dbReference type="NCBIfam" id="TIGR01509">
    <property type="entry name" value="HAD-SF-IA-v3"/>
    <property type="match status" value="1"/>
</dbReference>
<dbReference type="Pfam" id="PF13419">
    <property type="entry name" value="HAD_2"/>
    <property type="match status" value="1"/>
</dbReference>
<dbReference type="SFLD" id="SFLDG01135">
    <property type="entry name" value="C1.5.6:_HAD__Beta-PGM__Phospha"/>
    <property type="match status" value="1"/>
</dbReference>